<feature type="domain" description="Dyp-type peroxidase C-terminal" evidence="8">
    <location>
        <begin position="139"/>
        <end position="301"/>
    </location>
</feature>
<keyword evidence="5" id="KW-0408">Iron</keyword>
<dbReference type="NCBIfam" id="TIGR01413">
    <property type="entry name" value="Dyp_perox_fam"/>
    <property type="match status" value="1"/>
</dbReference>
<evidence type="ECO:0000259" key="8">
    <source>
        <dbReference type="Pfam" id="PF20628"/>
    </source>
</evidence>
<dbReference type="InterPro" id="IPR011008">
    <property type="entry name" value="Dimeric_a/b-barrel"/>
</dbReference>
<dbReference type="PANTHER" id="PTHR30521">
    <property type="entry name" value="DEFERROCHELATASE/PEROXIDASE"/>
    <property type="match status" value="1"/>
</dbReference>
<name>A0A7D5VA37_9NEIS</name>
<evidence type="ECO:0000313" key="10">
    <source>
        <dbReference type="Proteomes" id="UP000510822"/>
    </source>
</evidence>
<dbReference type="EMBL" id="CP058952">
    <property type="protein sequence ID" value="QLI81532.1"/>
    <property type="molecule type" value="Genomic_DNA"/>
</dbReference>
<dbReference type="Pfam" id="PF04261">
    <property type="entry name" value="Dyp_perox_N"/>
    <property type="match status" value="1"/>
</dbReference>
<keyword evidence="4" id="KW-0560">Oxidoreductase</keyword>
<evidence type="ECO:0000256" key="4">
    <source>
        <dbReference type="ARBA" id="ARBA00023002"/>
    </source>
</evidence>
<reference evidence="9 10" key="1">
    <citation type="journal article" date="2016" name="Int. J. Syst. Evol. Microbiol.">
        <title>Chitinibacter fontanus sp. nov., isolated from a spring.</title>
        <authorList>
            <person name="Sheu S.Y."/>
            <person name="Li Y.S."/>
            <person name="Young C.C."/>
            <person name="Chen W.M."/>
        </authorList>
    </citation>
    <scope>NUCLEOTIDE SEQUENCE [LARGE SCALE GENOMIC DNA]</scope>
    <source>
        <strain evidence="9 10">STM-7</strain>
    </source>
</reference>
<comment type="similarity">
    <text evidence="6">Belongs to the DyP-type peroxidase family.</text>
</comment>
<evidence type="ECO:0000313" key="9">
    <source>
        <dbReference type="EMBL" id="QLI81532.1"/>
    </source>
</evidence>
<dbReference type="InterPro" id="IPR048328">
    <property type="entry name" value="Dyp_perox_C"/>
</dbReference>
<evidence type="ECO:0000256" key="6">
    <source>
        <dbReference type="ARBA" id="ARBA00025737"/>
    </source>
</evidence>
<dbReference type="GO" id="GO:0046872">
    <property type="term" value="F:metal ion binding"/>
    <property type="evidence" value="ECO:0007669"/>
    <property type="project" value="UniProtKB-KW"/>
</dbReference>
<comment type="cofactor">
    <cofactor evidence="1">
        <name>heme b</name>
        <dbReference type="ChEBI" id="CHEBI:60344"/>
    </cofactor>
</comment>
<dbReference type="InterPro" id="IPR006314">
    <property type="entry name" value="Dyp_peroxidase"/>
</dbReference>
<organism evidence="9 10">
    <name type="scientific">Chitinibacter fontanus</name>
    <dbReference type="NCBI Taxonomy" id="1737446"/>
    <lineage>
        <taxon>Bacteria</taxon>
        <taxon>Pseudomonadati</taxon>
        <taxon>Pseudomonadota</taxon>
        <taxon>Betaproteobacteria</taxon>
        <taxon>Neisseriales</taxon>
        <taxon>Chitinibacteraceae</taxon>
        <taxon>Chitinibacter</taxon>
    </lineage>
</organism>
<dbReference type="GO" id="GO:0004601">
    <property type="term" value="F:peroxidase activity"/>
    <property type="evidence" value="ECO:0007669"/>
    <property type="project" value="UniProtKB-KW"/>
</dbReference>
<feature type="domain" description="Dyp-type peroxidase N-terminal" evidence="7">
    <location>
        <begin position="5"/>
        <end position="136"/>
    </location>
</feature>
<dbReference type="Pfam" id="PF20628">
    <property type="entry name" value="Dyp_perox_C"/>
    <property type="match status" value="1"/>
</dbReference>
<gene>
    <name evidence="9" type="ORF">HZU75_08325</name>
</gene>
<accession>A0A7D5VA37</accession>
<protein>
    <submittedName>
        <fullName evidence="9">Dyp-type peroxidase</fullName>
    </submittedName>
</protein>
<dbReference type="PANTHER" id="PTHR30521:SF0">
    <property type="entry name" value="DYP-TYPE PEROXIDASE FAMILY PROTEIN"/>
    <property type="match status" value="1"/>
</dbReference>
<dbReference type="AlphaFoldDB" id="A0A7D5VA37"/>
<proteinExistence type="inferred from homology"/>
<evidence type="ECO:0000256" key="1">
    <source>
        <dbReference type="ARBA" id="ARBA00001970"/>
    </source>
</evidence>
<dbReference type="Proteomes" id="UP000510822">
    <property type="component" value="Chromosome"/>
</dbReference>
<dbReference type="SUPFAM" id="SSF54909">
    <property type="entry name" value="Dimeric alpha+beta barrel"/>
    <property type="match status" value="1"/>
</dbReference>
<sequence>MTTPQSGILPAASSNGLFMLFRRRLGRRADQACKQWLAQWPEQVAQLASANPDAQFVAALGFGADLWPELYGLDKPAKLRAFPRIAGAIHPAPATQCDMILHLRAERFDVLYECADQFTQAMGEWFDAIETIHGFRYRDQRDLTGFVDGTENPEQAERASVALVGAEDPTWIGGSYLHIQRYVHRMESWNKLPVKQQEAVIGRTKESDEELADDDKPLTAHISRVVIEEDGEELQILRQSLPYGSPSGDKGLYFTSYCKTPDIFEKMLARMVAPTADGRVDHLLNYSRAVTGAAFFVPSVDALKRLGDGA</sequence>
<dbReference type="GO" id="GO:0020037">
    <property type="term" value="F:heme binding"/>
    <property type="evidence" value="ECO:0007669"/>
    <property type="project" value="InterPro"/>
</dbReference>
<keyword evidence="3" id="KW-0479">Metal-binding</keyword>
<evidence type="ECO:0000256" key="3">
    <source>
        <dbReference type="ARBA" id="ARBA00022723"/>
    </source>
</evidence>
<evidence type="ECO:0000256" key="5">
    <source>
        <dbReference type="ARBA" id="ARBA00023004"/>
    </source>
</evidence>
<keyword evidence="2 9" id="KW-0575">Peroxidase</keyword>
<dbReference type="PROSITE" id="PS51404">
    <property type="entry name" value="DYP_PEROXIDASE"/>
    <property type="match status" value="1"/>
</dbReference>
<evidence type="ECO:0000256" key="2">
    <source>
        <dbReference type="ARBA" id="ARBA00022559"/>
    </source>
</evidence>
<dbReference type="GO" id="GO:0005829">
    <property type="term" value="C:cytosol"/>
    <property type="evidence" value="ECO:0007669"/>
    <property type="project" value="TreeGrafter"/>
</dbReference>
<dbReference type="InterPro" id="IPR048327">
    <property type="entry name" value="Dyp_perox_N"/>
</dbReference>
<evidence type="ECO:0000259" key="7">
    <source>
        <dbReference type="Pfam" id="PF04261"/>
    </source>
</evidence>
<keyword evidence="10" id="KW-1185">Reference proteome</keyword>
<dbReference type="KEGG" id="cfon:HZU75_08325"/>
<dbReference type="RefSeq" id="WP_180308657.1">
    <property type="nucleotide sequence ID" value="NZ_CP058952.1"/>
</dbReference>